<organism evidence="1 2">
    <name type="scientific">Ustilago bromivora</name>
    <dbReference type="NCBI Taxonomy" id="307758"/>
    <lineage>
        <taxon>Eukaryota</taxon>
        <taxon>Fungi</taxon>
        <taxon>Dikarya</taxon>
        <taxon>Basidiomycota</taxon>
        <taxon>Ustilaginomycotina</taxon>
        <taxon>Ustilaginomycetes</taxon>
        <taxon>Ustilaginales</taxon>
        <taxon>Ustilaginaceae</taxon>
        <taxon>Ustilago</taxon>
    </lineage>
</organism>
<evidence type="ECO:0000313" key="2">
    <source>
        <dbReference type="Proteomes" id="UP000179920"/>
    </source>
</evidence>
<accession>A0A1K0G6I9</accession>
<proteinExistence type="predicted"/>
<protein>
    <submittedName>
        <fullName evidence="1">Uncharacterized protein</fullName>
    </submittedName>
</protein>
<dbReference type="AlphaFoldDB" id="A0A1K0G6I9"/>
<reference evidence="2" key="1">
    <citation type="submission" date="2016-04" db="EMBL/GenBank/DDBJ databases">
        <authorList>
            <person name="Guldener U."/>
            <person name="Guldener U."/>
        </authorList>
    </citation>
    <scope>NUCLEOTIDE SEQUENCE [LARGE SCALE GENOMIC DNA]</scope>
    <source>
        <strain evidence="2">UB2112</strain>
    </source>
</reference>
<gene>
    <name evidence="1" type="ORF">UBRO_10013</name>
</gene>
<sequence>MWLRSITNPTIRTRRIATSSFFIATFAASILTVSLSASSILPCPANRARRGTSAQAQDENEYIAREATGAQEETIPTGQKVLLTSKRGWIQIEQPIPSKRLQVQAVGDKA</sequence>
<dbReference type="Proteomes" id="UP000179920">
    <property type="component" value="Chromosome IX"/>
</dbReference>
<dbReference type="OrthoDB" id="5410040at2759"/>
<name>A0A1K0G6I9_9BASI</name>
<dbReference type="EMBL" id="LT558125">
    <property type="protein sequence ID" value="SAM83139.1"/>
    <property type="molecule type" value="Genomic_DNA"/>
</dbReference>
<evidence type="ECO:0000313" key="1">
    <source>
        <dbReference type="EMBL" id="SAM83139.1"/>
    </source>
</evidence>